<keyword evidence="4" id="KW-1185">Reference proteome</keyword>
<accession>A0A1W6YRC2</accession>
<evidence type="ECO:0000256" key="1">
    <source>
        <dbReference type="SAM" id="Phobius"/>
    </source>
</evidence>
<dbReference type="InterPro" id="IPR029058">
    <property type="entry name" value="AB_hydrolase_fold"/>
</dbReference>
<dbReference type="Proteomes" id="UP000194151">
    <property type="component" value="Chromosome"/>
</dbReference>
<dbReference type="InterPro" id="IPR051049">
    <property type="entry name" value="Dienelactone_hydrolase-like"/>
</dbReference>
<feature type="domain" description="Dienelactone hydrolase" evidence="2">
    <location>
        <begin position="67"/>
        <end position="293"/>
    </location>
</feature>
<dbReference type="PROSITE" id="PS51318">
    <property type="entry name" value="TAT"/>
    <property type="match status" value="1"/>
</dbReference>
<dbReference type="GO" id="GO:0016787">
    <property type="term" value="F:hydrolase activity"/>
    <property type="evidence" value="ECO:0007669"/>
    <property type="project" value="InterPro"/>
</dbReference>
<dbReference type="InterPro" id="IPR002925">
    <property type="entry name" value="Dienelactn_hydro"/>
</dbReference>
<feature type="transmembrane region" description="Helical" evidence="1">
    <location>
        <begin position="20"/>
        <end position="42"/>
    </location>
</feature>
<dbReference type="STRING" id="1416806.CAL12_23900"/>
<evidence type="ECO:0000313" key="3">
    <source>
        <dbReference type="EMBL" id="ARP83551.1"/>
    </source>
</evidence>
<dbReference type="PANTHER" id="PTHR46623:SF6">
    <property type="entry name" value="ALPHA_BETA-HYDROLASES SUPERFAMILY PROTEIN"/>
    <property type="match status" value="1"/>
</dbReference>
<dbReference type="KEGG" id="bgv:CAL12_23900"/>
<dbReference type="Gene3D" id="3.40.50.1820">
    <property type="entry name" value="alpha/beta hydrolase"/>
    <property type="match status" value="1"/>
</dbReference>
<evidence type="ECO:0000259" key="2">
    <source>
        <dbReference type="Pfam" id="PF01738"/>
    </source>
</evidence>
<proteinExistence type="predicted"/>
<dbReference type="PANTHER" id="PTHR46623">
    <property type="entry name" value="CARBOXYMETHYLENEBUTENOLIDASE-RELATED"/>
    <property type="match status" value="1"/>
</dbReference>
<organism evidence="3 4">
    <name type="scientific">Bordetella genomosp. 8</name>
    <dbReference type="NCBI Taxonomy" id="1416806"/>
    <lineage>
        <taxon>Bacteria</taxon>
        <taxon>Pseudomonadati</taxon>
        <taxon>Pseudomonadota</taxon>
        <taxon>Betaproteobacteria</taxon>
        <taxon>Burkholderiales</taxon>
        <taxon>Alcaligenaceae</taxon>
        <taxon>Bordetella</taxon>
    </lineage>
</organism>
<dbReference type="Pfam" id="PF01738">
    <property type="entry name" value="DLH"/>
    <property type="match status" value="1"/>
</dbReference>
<dbReference type="AlphaFoldDB" id="A0A1W6YRC2"/>
<dbReference type="EMBL" id="CP021108">
    <property type="protein sequence ID" value="ARP83551.1"/>
    <property type="molecule type" value="Genomic_DNA"/>
</dbReference>
<sequence length="301" mass="32577">MDDKHLDSLLPPLRLDRRGFLTAAASAAAGAGFCLAAGPVMAQTVIKTDAKGLTAGWVEIPAAGGNMRAYRAQPEKGTHLPTVLVMAEIFGLHEYIQDICRRLAHRGYLAIAPDVFARQGDPTKYTEIAKLQADIISKIPDAQVIGDLDATAKWAAGHNGDANKLGIIGFCWGGRFVWLYSAHNPKLKAGAAFYGPLRGKRDDTLRPKFPVDITADMHAPVRGAYGAEDTGITQDDVAAMRDALAKGSASAKASVIDVYQGAGHAFHADYRPSYRKEQAEQAWDRMLQWFSQHNLGVSKHK</sequence>
<dbReference type="SUPFAM" id="SSF53474">
    <property type="entry name" value="alpha/beta-Hydrolases"/>
    <property type="match status" value="1"/>
</dbReference>
<reference evidence="3 4" key="1">
    <citation type="submission" date="2017-05" db="EMBL/GenBank/DDBJ databases">
        <title>Complete and WGS of Bordetella genogroups.</title>
        <authorList>
            <person name="Spilker T."/>
            <person name="LiPuma J."/>
        </authorList>
    </citation>
    <scope>NUCLEOTIDE SEQUENCE [LARGE SCALE GENOMIC DNA]</scope>
    <source>
        <strain evidence="3 4">AU19157</strain>
    </source>
</reference>
<evidence type="ECO:0000313" key="4">
    <source>
        <dbReference type="Proteomes" id="UP000194151"/>
    </source>
</evidence>
<dbReference type="RefSeq" id="WP_232464616.1">
    <property type="nucleotide sequence ID" value="NZ_CP021108.1"/>
</dbReference>
<keyword evidence="1" id="KW-0472">Membrane</keyword>
<name>A0A1W6YRC2_9BORD</name>
<keyword evidence="1" id="KW-1133">Transmembrane helix</keyword>
<gene>
    <name evidence="3" type="ORF">CAL12_23900</name>
</gene>
<keyword evidence="1" id="KW-0812">Transmembrane</keyword>
<protein>
    <submittedName>
        <fullName evidence="3">Carboxymethylenebutenolidase</fullName>
    </submittedName>
</protein>
<dbReference type="InterPro" id="IPR006311">
    <property type="entry name" value="TAT_signal"/>
</dbReference>